<dbReference type="AlphaFoldDB" id="A0AAD7Y9C7"/>
<comment type="caution">
    <text evidence="1">The sequence shown here is derived from an EMBL/GenBank/DDBJ whole genome shotgun (WGS) entry which is preliminary data.</text>
</comment>
<gene>
    <name evidence="1" type="ORF">PYW07_012857</name>
</gene>
<accession>A0AAD7Y9C7</accession>
<dbReference type="Proteomes" id="UP001231518">
    <property type="component" value="Chromosome 30"/>
</dbReference>
<evidence type="ECO:0008006" key="3">
    <source>
        <dbReference type="Google" id="ProtNLM"/>
    </source>
</evidence>
<evidence type="ECO:0000313" key="1">
    <source>
        <dbReference type="EMBL" id="KAJ8706779.1"/>
    </source>
</evidence>
<keyword evidence="2" id="KW-1185">Reference proteome</keyword>
<name>A0AAD7Y9C7_MYTSE</name>
<dbReference type="EMBL" id="JARGEI010000028">
    <property type="protein sequence ID" value="KAJ8706779.1"/>
    <property type="molecule type" value="Genomic_DNA"/>
</dbReference>
<reference evidence="1" key="1">
    <citation type="submission" date="2023-03" db="EMBL/GenBank/DDBJ databases">
        <title>Chromosome-level genomes of two armyworms, Mythimna separata and Mythimna loreyi, provide insights into the biosynthesis and reception of sex pheromones.</title>
        <authorList>
            <person name="Zhao H."/>
        </authorList>
    </citation>
    <scope>NUCLEOTIDE SEQUENCE</scope>
    <source>
        <strain evidence="1">BeijingLab</strain>
        <tissue evidence="1">Pupa</tissue>
    </source>
</reference>
<evidence type="ECO:0000313" key="2">
    <source>
        <dbReference type="Proteomes" id="UP001231518"/>
    </source>
</evidence>
<protein>
    <recommendedName>
        <fullName evidence="3">ZAD domain-containing protein</fullName>
    </recommendedName>
</protein>
<sequence length="116" mass="13484">MADMTTTTSSHNFESACAGCLSHHLAAIVTDVEIKKAYYELLNITVENLETVTLRLCLECRGNILKFDAFKRQVIDSHDVLNKYLVRESLYLERYRNPLYDFDIFLLLSPDIDRDY</sequence>
<organism evidence="1 2">
    <name type="scientific">Mythimna separata</name>
    <name type="common">Oriental armyworm</name>
    <name type="synonym">Pseudaletia separata</name>
    <dbReference type="NCBI Taxonomy" id="271217"/>
    <lineage>
        <taxon>Eukaryota</taxon>
        <taxon>Metazoa</taxon>
        <taxon>Ecdysozoa</taxon>
        <taxon>Arthropoda</taxon>
        <taxon>Hexapoda</taxon>
        <taxon>Insecta</taxon>
        <taxon>Pterygota</taxon>
        <taxon>Neoptera</taxon>
        <taxon>Endopterygota</taxon>
        <taxon>Lepidoptera</taxon>
        <taxon>Glossata</taxon>
        <taxon>Ditrysia</taxon>
        <taxon>Noctuoidea</taxon>
        <taxon>Noctuidae</taxon>
        <taxon>Noctuinae</taxon>
        <taxon>Hadenini</taxon>
        <taxon>Mythimna</taxon>
    </lineage>
</organism>
<proteinExistence type="predicted"/>